<dbReference type="Proteomes" id="UP000828390">
    <property type="component" value="Unassembled WGS sequence"/>
</dbReference>
<organism evidence="1 2">
    <name type="scientific">Dreissena polymorpha</name>
    <name type="common">Zebra mussel</name>
    <name type="synonym">Mytilus polymorpha</name>
    <dbReference type="NCBI Taxonomy" id="45954"/>
    <lineage>
        <taxon>Eukaryota</taxon>
        <taxon>Metazoa</taxon>
        <taxon>Spiralia</taxon>
        <taxon>Lophotrochozoa</taxon>
        <taxon>Mollusca</taxon>
        <taxon>Bivalvia</taxon>
        <taxon>Autobranchia</taxon>
        <taxon>Heteroconchia</taxon>
        <taxon>Euheterodonta</taxon>
        <taxon>Imparidentia</taxon>
        <taxon>Neoheterodontei</taxon>
        <taxon>Myida</taxon>
        <taxon>Dreissenoidea</taxon>
        <taxon>Dreissenidae</taxon>
        <taxon>Dreissena</taxon>
    </lineage>
</organism>
<reference evidence="1" key="1">
    <citation type="journal article" date="2019" name="bioRxiv">
        <title>The Genome of the Zebra Mussel, Dreissena polymorpha: A Resource for Invasive Species Research.</title>
        <authorList>
            <person name="McCartney M.A."/>
            <person name="Auch B."/>
            <person name="Kono T."/>
            <person name="Mallez S."/>
            <person name="Zhang Y."/>
            <person name="Obille A."/>
            <person name="Becker A."/>
            <person name="Abrahante J.E."/>
            <person name="Garbe J."/>
            <person name="Badalamenti J.P."/>
            <person name="Herman A."/>
            <person name="Mangelson H."/>
            <person name="Liachko I."/>
            <person name="Sullivan S."/>
            <person name="Sone E.D."/>
            <person name="Koren S."/>
            <person name="Silverstein K.A.T."/>
            <person name="Beckman K.B."/>
            <person name="Gohl D.M."/>
        </authorList>
    </citation>
    <scope>NUCLEOTIDE SEQUENCE</scope>
    <source>
        <strain evidence="1">Duluth1</strain>
        <tissue evidence="1">Whole animal</tissue>
    </source>
</reference>
<evidence type="ECO:0008006" key="3">
    <source>
        <dbReference type="Google" id="ProtNLM"/>
    </source>
</evidence>
<gene>
    <name evidence="1" type="ORF">DPMN_033791</name>
</gene>
<dbReference type="AlphaFoldDB" id="A0A9D4M6F7"/>
<accession>A0A9D4M6F7</accession>
<proteinExistence type="predicted"/>
<reference evidence="1" key="2">
    <citation type="submission" date="2020-11" db="EMBL/GenBank/DDBJ databases">
        <authorList>
            <person name="McCartney M.A."/>
            <person name="Auch B."/>
            <person name="Kono T."/>
            <person name="Mallez S."/>
            <person name="Becker A."/>
            <person name="Gohl D.M."/>
            <person name="Silverstein K.A.T."/>
            <person name="Koren S."/>
            <person name="Bechman K.B."/>
            <person name="Herman A."/>
            <person name="Abrahante J.E."/>
            <person name="Garbe J."/>
        </authorList>
    </citation>
    <scope>NUCLEOTIDE SEQUENCE</scope>
    <source>
        <strain evidence="1">Duluth1</strain>
        <tissue evidence="1">Whole animal</tissue>
    </source>
</reference>
<evidence type="ECO:0000313" key="2">
    <source>
        <dbReference type="Proteomes" id="UP000828390"/>
    </source>
</evidence>
<keyword evidence="2" id="KW-1185">Reference proteome</keyword>
<name>A0A9D4M6F7_DREPO</name>
<dbReference type="CDD" id="cd19757">
    <property type="entry name" value="Bbox1"/>
    <property type="match status" value="1"/>
</dbReference>
<dbReference type="EMBL" id="JAIWYP010000002">
    <property type="protein sequence ID" value="KAH3870603.1"/>
    <property type="molecule type" value="Genomic_DNA"/>
</dbReference>
<sequence>MASKRLVDSNRDNAGDFIGESAVTQSCEPCMKTNISKTATVFCKDCDEYLCDTCKIRTPSINQVSTTLSMYRTIHLRPL</sequence>
<evidence type="ECO:0000313" key="1">
    <source>
        <dbReference type="EMBL" id="KAH3870603.1"/>
    </source>
</evidence>
<comment type="caution">
    <text evidence="1">The sequence shown here is derived from an EMBL/GenBank/DDBJ whole genome shotgun (WGS) entry which is preliminary data.</text>
</comment>
<protein>
    <recommendedName>
        <fullName evidence="3">B box-type domain-containing protein</fullName>
    </recommendedName>
</protein>